<organism evidence="1 2">
    <name type="scientific">Paenibacillus donghaensis</name>
    <dbReference type="NCBI Taxonomy" id="414771"/>
    <lineage>
        <taxon>Bacteria</taxon>
        <taxon>Bacillati</taxon>
        <taxon>Bacillota</taxon>
        <taxon>Bacilli</taxon>
        <taxon>Bacillales</taxon>
        <taxon>Paenibacillaceae</taxon>
        <taxon>Paenibacillus</taxon>
    </lineage>
</organism>
<accession>A0A2Z2K6Z5</accession>
<dbReference type="OrthoDB" id="2300838at2"/>
<dbReference type="RefSeq" id="WP_087916090.1">
    <property type="nucleotide sequence ID" value="NZ_CP021780.1"/>
</dbReference>
<evidence type="ECO:0000313" key="2">
    <source>
        <dbReference type="Proteomes" id="UP000249890"/>
    </source>
</evidence>
<proteinExistence type="predicted"/>
<dbReference type="EMBL" id="CP021780">
    <property type="protein sequence ID" value="ASA22086.1"/>
    <property type="molecule type" value="Genomic_DNA"/>
</dbReference>
<keyword evidence="2" id="KW-1185">Reference proteome</keyword>
<evidence type="ECO:0000313" key="1">
    <source>
        <dbReference type="EMBL" id="ASA22086.1"/>
    </source>
</evidence>
<name>A0A2Z2K6Z5_9BACL</name>
<dbReference type="AlphaFoldDB" id="A0A2Z2K6Z5"/>
<sequence>MEYPVLKKFRDKGSGKVHEIGSAYEAGEERAGYLQKLGYIGQDVPAETPEEWPKHAGGGIFELPNGEKVRGKAKAIELMGISEES</sequence>
<reference evidence="1 2" key="1">
    <citation type="submission" date="2017-06" db="EMBL/GenBank/DDBJ databases">
        <title>Complete genome sequence of Paenibacillus donghaensis KCTC 13049T isolated from East Sea sediment, South Korea.</title>
        <authorList>
            <person name="Jung B.K."/>
            <person name="Hong S.-J."/>
            <person name="Shin J.-H."/>
        </authorList>
    </citation>
    <scope>NUCLEOTIDE SEQUENCE [LARGE SCALE GENOMIC DNA]</scope>
    <source>
        <strain evidence="1 2">KCTC 13049</strain>
    </source>
</reference>
<dbReference type="KEGG" id="pdh:B9T62_15660"/>
<dbReference type="Proteomes" id="UP000249890">
    <property type="component" value="Chromosome"/>
</dbReference>
<gene>
    <name evidence="1" type="ORF">B9T62_15660</name>
</gene>
<protein>
    <submittedName>
        <fullName evidence="1">Uncharacterized protein</fullName>
    </submittedName>
</protein>